<comment type="caution">
    <text evidence="7">The sequence shown here is derived from an EMBL/GenBank/DDBJ whole genome shotgun (WGS) entry which is preliminary data.</text>
</comment>
<feature type="chain" id="PRO_5040264073" evidence="5">
    <location>
        <begin position="36"/>
        <end position="564"/>
    </location>
</feature>
<evidence type="ECO:0000259" key="6">
    <source>
        <dbReference type="PROSITE" id="PS51387"/>
    </source>
</evidence>
<keyword evidence="5" id="KW-0732">Signal</keyword>
<dbReference type="GO" id="GO:0016491">
    <property type="term" value="F:oxidoreductase activity"/>
    <property type="evidence" value="ECO:0007669"/>
    <property type="project" value="UniProtKB-KW"/>
</dbReference>
<protein>
    <submittedName>
        <fullName evidence="7">FAD linked oxidase domain protein</fullName>
    </submittedName>
</protein>
<keyword evidence="3" id="KW-0274">FAD</keyword>
<evidence type="ECO:0000256" key="2">
    <source>
        <dbReference type="ARBA" id="ARBA00022630"/>
    </source>
</evidence>
<name>A0A9N8HJ19_9STRA</name>
<dbReference type="InterPro" id="IPR016166">
    <property type="entry name" value="FAD-bd_PCMH"/>
</dbReference>
<evidence type="ECO:0000313" key="8">
    <source>
        <dbReference type="Proteomes" id="UP001153069"/>
    </source>
</evidence>
<keyword evidence="4" id="KW-0560">Oxidoreductase</keyword>
<dbReference type="PANTHER" id="PTHR42973:SF25">
    <property type="entry name" value="PHOSPHOMEVALONATE KINASE"/>
    <property type="match status" value="1"/>
</dbReference>
<organism evidence="7 8">
    <name type="scientific">Seminavis robusta</name>
    <dbReference type="NCBI Taxonomy" id="568900"/>
    <lineage>
        <taxon>Eukaryota</taxon>
        <taxon>Sar</taxon>
        <taxon>Stramenopiles</taxon>
        <taxon>Ochrophyta</taxon>
        <taxon>Bacillariophyta</taxon>
        <taxon>Bacillariophyceae</taxon>
        <taxon>Bacillariophycidae</taxon>
        <taxon>Naviculales</taxon>
        <taxon>Naviculaceae</taxon>
        <taxon>Seminavis</taxon>
    </lineage>
</organism>
<dbReference type="PANTHER" id="PTHR42973">
    <property type="entry name" value="BINDING OXIDOREDUCTASE, PUTATIVE (AFU_ORTHOLOGUE AFUA_1G17690)-RELATED"/>
    <property type="match status" value="1"/>
</dbReference>
<dbReference type="OrthoDB" id="407275at2759"/>
<keyword evidence="8" id="KW-1185">Reference proteome</keyword>
<dbReference type="Gene3D" id="3.30.465.10">
    <property type="match status" value="2"/>
</dbReference>
<comment type="similarity">
    <text evidence="1">Belongs to the oxygen-dependent FAD-linked oxidoreductase family.</text>
</comment>
<dbReference type="Proteomes" id="UP001153069">
    <property type="component" value="Unassembled WGS sequence"/>
</dbReference>
<dbReference type="GO" id="GO:0071949">
    <property type="term" value="F:FAD binding"/>
    <property type="evidence" value="ECO:0007669"/>
    <property type="project" value="InterPro"/>
</dbReference>
<reference evidence="7" key="1">
    <citation type="submission" date="2020-06" db="EMBL/GenBank/DDBJ databases">
        <authorList>
            <consortium name="Plant Systems Biology data submission"/>
        </authorList>
    </citation>
    <scope>NUCLEOTIDE SEQUENCE</scope>
    <source>
        <strain evidence="7">D6</strain>
    </source>
</reference>
<dbReference type="InterPro" id="IPR016169">
    <property type="entry name" value="FAD-bd_PCMH_sub2"/>
</dbReference>
<feature type="signal peptide" evidence="5">
    <location>
        <begin position="1"/>
        <end position="35"/>
    </location>
</feature>
<evidence type="ECO:0000256" key="4">
    <source>
        <dbReference type="ARBA" id="ARBA00023002"/>
    </source>
</evidence>
<keyword evidence="2" id="KW-0285">Flavoprotein</keyword>
<evidence type="ECO:0000256" key="3">
    <source>
        <dbReference type="ARBA" id="ARBA00022827"/>
    </source>
</evidence>
<gene>
    <name evidence="7" type="ORF">SEMRO_735_G194860.1</name>
</gene>
<feature type="domain" description="FAD-binding PCMH-type" evidence="6">
    <location>
        <begin position="80"/>
        <end position="331"/>
    </location>
</feature>
<dbReference type="EMBL" id="CAICTM010000734">
    <property type="protein sequence ID" value="CAB9515741.1"/>
    <property type="molecule type" value="Genomic_DNA"/>
</dbReference>
<dbReference type="AlphaFoldDB" id="A0A9N8HJ19"/>
<accession>A0A9N8HJ19</accession>
<evidence type="ECO:0000256" key="1">
    <source>
        <dbReference type="ARBA" id="ARBA00005466"/>
    </source>
</evidence>
<evidence type="ECO:0000313" key="7">
    <source>
        <dbReference type="EMBL" id="CAB9515741.1"/>
    </source>
</evidence>
<dbReference type="InterPro" id="IPR050416">
    <property type="entry name" value="FAD-linked_Oxidoreductase"/>
</dbReference>
<dbReference type="InterPro" id="IPR036318">
    <property type="entry name" value="FAD-bd_PCMH-like_sf"/>
</dbReference>
<dbReference type="PROSITE" id="PS51387">
    <property type="entry name" value="FAD_PCMH"/>
    <property type="match status" value="1"/>
</dbReference>
<dbReference type="Pfam" id="PF01565">
    <property type="entry name" value="FAD_binding_4"/>
    <property type="match status" value="1"/>
</dbReference>
<dbReference type="InterPro" id="IPR006094">
    <property type="entry name" value="Oxid_FAD_bind_N"/>
</dbReference>
<dbReference type="SUPFAM" id="SSF56176">
    <property type="entry name" value="FAD-binding/transporter-associated domain-like"/>
    <property type="match status" value="1"/>
</dbReference>
<sequence length="564" mass="63194">MLHAGHCAWQQPRRSVAIMSLLLLVMLTNTDGVHASVSSTVCNDIANLPEVNASHVFCDLDEFDDAVGGWEFGYPPCNEISNTVGMVVSPSSSEEVAAVVGYIYNHNTNMEDTKDKLKLSVRSGGHSGTCNSIIEGSIHLDLRQLNNLDIIPNTLDENPHNKETNLLQMGTGNTFADIFEVVDLNEYTLLYGTCHSVGVGGFYLHGGNYPMSKFYGWGNETIRAMTVVTANGTVLKFKESRQRLLDTNEEITEQVDTRDMANNSTAFSTNSTSDGSLPPIYSRDPVLIYDADDNPLNEADSLHYQDLWTALRVAGSSFGIVTELTIQMYETPTPFFWQIGVNLTLQEELDILEDAIHDETVVLAWGRTQFGPGVLMARTNINDPTDKDESFEACLVWLDEWFLRQGIDDWRTTRFAKGLTQTVNLVFQGRLDLTDFGPGGKDGWATSNVVFRADIPERNEILSWYQQQHVLNASDCLLLVQYMRSTVTQEPQLGVEFSCGPRQLYKEMMRQVEREVQARYPDSTRRGNMIQVMCLIPSRVSQLMSITGKTGRKALVQLFWVLFL</sequence>
<proteinExistence type="inferred from homology"/>
<evidence type="ECO:0000256" key="5">
    <source>
        <dbReference type="SAM" id="SignalP"/>
    </source>
</evidence>